<protein>
    <submittedName>
        <fullName evidence="1">Serine/threonine-protein kinase fray2-like</fullName>
    </submittedName>
</protein>
<dbReference type="InterPro" id="IPR043128">
    <property type="entry name" value="Rev_trsase/Diguanyl_cyclase"/>
</dbReference>
<comment type="caution">
    <text evidence="1">The sequence shown here is derived from an EMBL/GenBank/DDBJ whole genome shotgun (WGS) entry which is preliminary data.</text>
</comment>
<dbReference type="GO" id="GO:0016301">
    <property type="term" value="F:kinase activity"/>
    <property type="evidence" value="ECO:0007669"/>
    <property type="project" value="UniProtKB-KW"/>
</dbReference>
<organism evidence="1 2">
    <name type="scientific">Aphis craccivora</name>
    <name type="common">Cowpea aphid</name>
    <dbReference type="NCBI Taxonomy" id="307492"/>
    <lineage>
        <taxon>Eukaryota</taxon>
        <taxon>Metazoa</taxon>
        <taxon>Ecdysozoa</taxon>
        <taxon>Arthropoda</taxon>
        <taxon>Hexapoda</taxon>
        <taxon>Insecta</taxon>
        <taxon>Pterygota</taxon>
        <taxon>Neoptera</taxon>
        <taxon>Paraneoptera</taxon>
        <taxon>Hemiptera</taxon>
        <taxon>Sternorrhyncha</taxon>
        <taxon>Aphidomorpha</taxon>
        <taxon>Aphidoidea</taxon>
        <taxon>Aphididae</taxon>
        <taxon>Aphidini</taxon>
        <taxon>Aphis</taxon>
        <taxon>Aphis</taxon>
    </lineage>
</organism>
<proteinExistence type="predicted"/>
<reference evidence="1 2" key="1">
    <citation type="submission" date="2019-08" db="EMBL/GenBank/DDBJ databases">
        <title>Whole genome of Aphis craccivora.</title>
        <authorList>
            <person name="Voronova N.V."/>
            <person name="Shulinski R.S."/>
            <person name="Bandarenka Y.V."/>
            <person name="Zhorov D.G."/>
            <person name="Warner D."/>
        </authorList>
    </citation>
    <scope>NUCLEOTIDE SEQUENCE [LARGE SCALE GENOMIC DNA]</scope>
    <source>
        <strain evidence="1">180601</strain>
        <tissue evidence="1">Whole Body</tissue>
    </source>
</reference>
<dbReference type="InterPro" id="IPR053134">
    <property type="entry name" value="RNA-dir_DNA_polymerase"/>
</dbReference>
<dbReference type="PANTHER" id="PTHR24559:SF444">
    <property type="entry name" value="REVERSE TRANSCRIPTASE DOMAIN-CONTAINING PROTEIN"/>
    <property type="match status" value="1"/>
</dbReference>
<dbReference type="InterPro" id="IPR043502">
    <property type="entry name" value="DNA/RNA_pol_sf"/>
</dbReference>
<dbReference type="EMBL" id="VUJU01005033">
    <property type="protein sequence ID" value="KAF0752488.1"/>
    <property type="molecule type" value="Genomic_DNA"/>
</dbReference>
<dbReference type="OrthoDB" id="775972at2759"/>
<dbReference type="Gene3D" id="3.10.10.10">
    <property type="entry name" value="HIV Type 1 Reverse Transcriptase, subunit A, domain 1"/>
    <property type="match status" value="1"/>
</dbReference>
<dbReference type="AlphaFoldDB" id="A0A6G0YBC2"/>
<dbReference type="GO" id="GO:0071897">
    <property type="term" value="P:DNA biosynthetic process"/>
    <property type="evidence" value="ECO:0007669"/>
    <property type="project" value="UniProtKB-ARBA"/>
</dbReference>
<gene>
    <name evidence="1" type="ORF">FWK35_00014889</name>
</gene>
<dbReference type="SUPFAM" id="SSF56672">
    <property type="entry name" value="DNA/RNA polymerases"/>
    <property type="match status" value="1"/>
</dbReference>
<keyword evidence="2" id="KW-1185">Reference proteome</keyword>
<dbReference type="PANTHER" id="PTHR24559">
    <property type="entry name" value="TRANSPOSON TY3-I GAG-POL POLYPROTEIN"/>
    <property type="match status" value="1"/>
</dbReference>
<keyword evidence="1" id="KW-0808">Transferase</keyword>
<evidence type="ECO:0000313" key="2">
    <source>
        <dbReference type="Proteomes" id="UP000478052"/>
    </source>
</evidence>
<dbReference type="Gene3D" id="3.30.70.270">
    <property type="match status" value="1"/>
</dbReference>
<name>A0A6G0YBC2_APHCR</name>
<keyword evidence="1" id="KW-0418">Kinase</keyword>
<sequence>MINADIIEPSKSSYAAPIFLIPKKQKGEYRFLVDFRKLNEQTVNDRHPIPRSQDIFRALEGAKYFLNS</sequence>
<dbReference type="Proteomes" id="UP000478052">
    <property type="component" value="Unassembled WGS sequence"/>
</dbReference>
<evidence type="ECO:0000313" key="1">
    <source>
        <dbReference type="EMBL" id="KAF0752488.1"/>
    </source>
</evidence>
<accession>A0A6G0YBC2</accession>